<proteinExistence type="inferred from homology"/>
<comment type="caution">
    <text evidence="15">The sequence shown here is derived from an EMBL/GenBank/DDBJ whole genome shotgun (WGS) entry which is preliminary data.</text>
</comment>
<protein>
    <recommendedName>
        <fullName evidence="4 12">Ribosomal RNA small subunit methyltransferase E</fullName>
        <ecNumber evidence="3 12">2.1.1.193</ecNumber>
    </recommendedName>
</protein>
<evidence type="ECO:0000259" key="14">
    <source>
        <dbReference type="Pfam" id="PF20260"/>
    </source>
</evidence>
<dbReference type="NCBIfam" id="TIGR00046">
    <property type="entry name" value="RsmE family RNA methyltransferase"/>
    <property type="match status" value="1"/>
</dbReference>
<dbReference type="Proteomes" id="UP000031972">
    <property type="component" value="Unassembled WGS sequence"/>
</dbReference>
<name>A0A0C2VPX4_9BACL</name>
<evidence type="ECO:0000259" key="13">
    <source>
        <dbReference type="Pfam" id="PF04452"/>
    </source>
</evidence>
<evidence type="ECO:0000256" key="11">
    <source>
        <dbReference type="ARBA" id="ARBA00047944"/>
    </source>
</evidence>
<dbReference type="InterPro" id="IPR046887">
    <property type="entry name" value="RsmE_PUA-like"/>
</dbReference>
<dbReference type="GO" id="GO:0070475">
    <property type="term" value="P:rRNA base methylation"/>
    <property type="evidence" value="ECO:0007669"/>
    <property type="project" value="TreeGrafter"/>
</dbReference>
<feature type="domain" description="Ribosomal RNA small subunit methyltransferase E PUA-like" evidence="14">
    <location>
        <begin position="1"/>
        <end position="37"/>
    </location>
</feature>
<evidence type="ECO:0000313" key="16">
    <source>
        <dbReference type="Proteomes" id="UP000031972"/>
    </source>
</evidence>
<evidence type="ECO:0000256" key="9">
    <source>
        <dbReference type="ARBA" id="ARBA00022691"/>
    </source>
</evidence>
<evidence type="ECO:0000256" key="2">
    <source>
        <dbReference type="ARBA" id="ARBA00005528"/>
    </source>
</evidence>
<dbReference type="CDD" id="cd18084">
    <property type="entry name" value="RsmE-like"/>
    <property type="match status" value="1"/>
</dbReference>
<evidence type="ECO:0000313" key="15">
    <source>
        <dbReference type="EMBL" id="KIL46048.1"/>
    </source>
</evidence>
<dbReference type="NCBIfam" id="NF008691">
    <property type="entry name" value="PRK11713.1-4"/>
    <property type="match status" value="1"/>
</dbReference>
<evidence type="ECO:0000256" key="3">
    <source>
        <dbReference type="ARBA" id="ARBA00012328"/>
    </source>
</evidence>
<keyword evidence="6 12" id="KW-0698">rRNA processing</keyword>
<dbReference type="PIRSF" id="PIRSF015601">
    <property type="entry name" value="MTase_slr0722"/>
    <property type="match status" value="1"/>
</dbReference>
<evidence type="ECO:0000256" key="6">
    <source>
        <dbReference type="ARBA" id="ARBA00022552"/>
    </source>
</evidence>
<dbReference type="GO" id="GO:0070042">
    <property type="term" value="F:rRNA (uridine-N3-)-methyltransferase activity"/>
    <property type="evidence" value="ECO:0007669"/>
    <property type="project" value="TreeGrafter"/>
</dbReference>
<evidence type="ECO:0000256" key="8">
    <source>
        <dbReference type="ARBA" id="ARBA00022679"/>
    </source>
</evidence>
<dbReference type="Gene3D" id="3.40.1280.10">
    <property type="match status" value="1"/>
</dbReference>
<evidence type="ECO:0000256" key="12">
    <source>
        <dbReference type="PIRNR" id="PIRNR015601"/>
    </source>
</evidence>
<dbReference type="PANTHER" id="PTHR30027:SF3">
    <property type="entry name" value="16S RRNA (URACIL(1498)-N(3))-METHYLTRANSFERASE"/>
    <property type="match status" value="1"/>
</dbReference>
<dbReference type="PANTHER" id="PTHR30027">
    <property type="entry name" value="RIBOSOMAL RNA SMALL SUBUNIT METHYLTRANSFERASE E"/>
    <property type="match status" value="1"/>
</dbReference>
<dbReference type="AlphaFoldDB" id="A0A0C2VPX4"/>
<organism evidence="15 16">
    <name type="scientific">Jeotgalibacillus campisalis</name>
    <dbReference type="NCBI Taxonomy" id="220754"/>
    <lineage>
        <taxon>Bacteria</taxon>
        <taxon>Bacillati</taxon>
        <taxon>Bacillota</taxon>
        <taxon>Bacilli</taxon>
        <taxon>Bacillales</taxon>
        <taxon>Caryophanaceae</taxon>
        <taxon>Jeotgalibacillus</taxon>
    </lineage>
</organism>
<dbReference type="InterPro" id="IPR029026">
    <property type="entry name" value="tRNA_m1G_MTases_N"/>
</dbReference>
<evidence type="ECO:0000256" key="1">
    <source>
        <dbReference type="ARBA" id="ARBA00004496"/>
    </source>
</evidence>
<keyword evidence="8 12" id="KW-0808">Transferase</keyword>
<dbReference type="Pfam" id="PF04452">
    <property type="entry name" value="Methyltrans_RNA"/>
    <property type="match status" value="1"/>
</dbReference>
<dbReference type="FunFam" id="3.40.1280.10:FF:000024">
    <property type="entry name" value="Ribosomal RNA small subunit methyltransferase E"/>
    <property type="match status" value="1"/>
</dbReference>
<dbReference type="GO" id="GO:0005737">
    <property type="term" value="C:cytoplasm"/>
    <property type="evidence" value="ECO:0007669"/>
    <property type="project" value="UniProtKB-SubCell"/>
</dbReference>
<comment type="function">
    <text evidence="10 12">Specifically methylates the N3 position of the uracil ring of uridine 1498 (m3U1498) in 16S rRNA. Acts on the fully assembled 30S ribosomal subunit.</text>
</comment>
<feature type="domain" description="Ribosomal RNA small subunit methyltransferase E methyltransferase" evidence="13">
    <location>
        <begin position="48"/>
        <end position="218"/>
    </location>
</feature>
<dbReference type="EMBL" id="JXRR01000017">
    <property type="protein sequence ID" value="KIL46048.1"/>
    <property type="molecule type" value="Genomic_DNA"/>
</dbReference>
<evidence type="ECO:0000256" key="5">
    <source>
        <dbReference type="ARBA" id="ARBA00022490"/>
    </source>
</evidence>
<dbReference type="InterPro" id="IPR046886">
    <property type="entry name" value="RsmE_MTase_dom"/>
</dbReference>
<evidence type="ECO:0000256" key="10">
    <source>
        <dbReference type="ARBA" id="ARBA00025699"/>
    </source>
</evidence>
<comment type="similarity">
    <text evidence="2 12">Belongs to the RNA methyltransferase RsmE family.</text>
</comment>
<keyword evidence="5 12" id="KW-0963">Cytoplasm</keyword>
<keyword evidence="16" id="KW-1185">Reference proteome</keyword>
<dbReference type="InterPro" id="IPR029028">
    <property type="entry name" value="Alpha/beta_knot_MTases"/>
</dbReference>
<dbReference type="SUPFAM" id="SSF75217">
    <property type="entry name" value="alpha/beta knot"/>
    <property type="match status" value="1"/>
</dbReference>
<evidence type="ECO:0000256" key="7">
    <source>
        <dbReference type="ARBA" id="ARBA00022603"/>
    </source>
</evidence>
<dbReference type="InterPro" id="IPR006700">
    <property type="entry name" value="RsmE"/>
</dbReference>
<keyword evidence="7 12" id="KW-0489">Methyltransferase</keyword>
<keyword evidence="9 12" id="KW-0949">S-adenosyl-L-methionine</keyword>
<gene>
    <name evidence="15" type="ORF">KR50_27230</name>
</gene>
<evidence type="ECO:0000256" key="4">
    <source>
        <dbReference type="ARBA" id="ARBA00013673"/>
    </source>
</evidence>
<accession>A0A0C2VPX4</accession>
<comment type="subcellular location">
    <subcellularLocation>
        <location evidence="1 12">Cytoplasm</location>
    </subcellularLocation>
</comment>
<comment type="catalytic activity">
    <reaction evidence="11 12">
        <text>uridine(1498) in 16S rRNA + S-adenosyl-L-methionine = N(3)-methyluridine(1498) in 16S rRNA + S-adenosyl-L-homocysteine + H(+)</text>
        <dbReference type="Rhea" id="RHEA:42920"/>
        <dbReference type="Rhea" id="RHEA-COMP:10283"/>
        <dbReference type="Rhea" id="RHEA-COMP:10284"/>
        <dbReference type="ChEBI" id="CHEBI:15378"/>
        <dbReference type="ChEBI" id="CHEBI:57856"/>
        <dbReference type="ChEBI" id="CHEBI:59789"/>
        <dbReference type="ChEBI" id="CHEBI:65315"/>
        <dbReference type="ChEBI" id="CHEBI:74502"/>
        <dbReference type="EC" id="2.1.1.193"/>
    </reaction>
</comment>
<dbReference type="Pfam" id="PF20260">
    <property type="entry name" value="PUA_4"/>
    <property type="match status" value="1"/>
</dbReference>
<dbReference type="PATRIC" id="fig|220754.4.peg.2738"/>
<dbReference type="EC" id="2.1.1.193" evidence="3 12"/>
<reference evidence="15 16" key="1">
    <citation type="submission" date="2015-01" db="EMBL/GenBank/DDBJ databases">
        <title>Jeotgalibacillus campisalis genome sequencing.</title>
        <authorList>
            <person name="Goh K.M."/>
            <person name="Chan K.-G."/>
            <person name="Yaakop A.S."/>
            <person name="Ee R."/>
            <person name="Gan H.M."/>
            <person name="Chan C.S."/>
        </authorList>
    </citation>
    <scope>NUCLEOTIDE SEQUENCE [LARGE SCALE GENOMIC DNA]</scope>
    <source>
        <strain evidence="15 16">SF-57</strain>
    </source>
</reference>
<sequence length="225" mass="24584">MTNVMRMQPGSMFIAVFKNKTAAECTIVELDKTDVLCAVSSFLQQSPELPVDVTIAHGLPKGDKFELVIQKSTELGAHSFIPFKASRSIVKWDEKKGSKKVERWNKISKEAAEQSHRLHLPEVHQPVSFKELIKGAESFDTIIVAYEEQAKQGNVSSFSDALAAASCGQSILVVVGPEGGLSEQEVTQLVENGAVACGFGPRILRSETAPLYALAAISYQFELMR</sequence>